<dbReference type="EMBL" id="CAUYUJ010019629">
    <property type="protein sequence ID" value="CAK0892570.1"/>
    <property type="molecule type" value="Genomic_DNA"/>
</dbReference>
<feature type="non-terminal residue" evidence="3">
    <location>
        <position position="319"/>
    </location>
</feature>
<evidence type="ECO:0008006" key="5">
    <source>
        <dbReference type="Google" id="ProtNLM"/>
    </source>
</evidence>
<evidence type="ECO:0000313" key="4">
    <source>
        <dbReference type="Proteomes" id="UP001189429"/>
    </source>
</evidence>
<comment type="caution">
    <text evidence="3">The sequence shown here is derived from an EMBL/GenBank/DDBJ whole genome shotgun (WGS) entry which is preliminary data.</text>
</comment>
<proteinExistence type="predicted"/>
<evidence type="ECO:0000256" key="1">
    <source>
        <dbReference type="SAM" id="MobiDB-lite"/>
    </source>
</evidence>
<keyword evidence="2" id="KW-1133">Transmembrane helix</keyword>
<keyword evidence="2" id="KW-0812">Transmembrane</keyword>
<gene>
    <name evidence="3" type="ORF">PCOR1329_LOCUS72194</name>
</gene>
<name>A0ABN9X4G3_9DINO</name>
<evidence type="ECO:0000313" key="3">
    <source>
        <dbReference type="EMBL" id="CAK0892570.1"/>
    </source>
</evidence>
<keyword evidence="4" id="KW-1185">Reference proteome</keyword>
<feature type="transmembrane region" description="Helical" evidence="2">
    <location>
        <begin position="43"/>
        <end position="61"/>
    </location>
</feature>
<accession>A0ABN9X4G3</accession>
<dbReference type="Proteomes" id="UP001189429">
    <property type="component" value="Unassembled WGS sequence"/>
</dbReference>
<protein>
    <recommendedName>
        <fullName evidence="5">UBA domain-containing protein</fullName>
    </recommendedName>
</protein>
<sequence length="319" mass="33174">ATRAWLASSAGCRGPMAHAVAECGGFPLPVAQYTPGFEPIALAWGWGLLGVLCGVLVGLYFEPLAHRAASLVAGRGRPAQAVTGPPGLTAMPPWRPTVRGELAAATGRGSGQHRGLGRVTPSRVLRRDPFAGVRVGEAPHPRPVGDHEFLRDMVDLGFTPRPVGEVVAALGFAEQSEGVVVGFAAPTGGQSRPPSPGPGEGPPAAATLPAAVGQGVEGAPLGGERPAMAVRPSDGFPNMDPLRPVVEVPPLPLGRLPTWSRHLLSQLATQTFDVVRTNVGEAEFDKLIEPIASLVKPRAEKVNAEVDALNQMHALLLMK</sequence>
<reference evidence="3" key="1">
    <citation type="submission" date="2023-10" db="EMBL/GenBank/DDBJ databases">
        <authorList>
            <person name="Chen Y."/>
            <person name="Shah S."/>
            <person name="Dougan E. K."/>
            <person name="Thang M."/>
            <person name="Chan C."/>
        </authorList>
    </citation>
    <scope>NUCLEOTIDE SEQUENCE [LARGE SCALE GENOMIC DNA]</scope>
</reference>
<feature type="region of interest" description="Disordered" evidence="1">
    <location>
        <begin position="184"/>
        <end position="207"/>
    </location>
</feature>
<feature type="non-terminal residue" evidence="3">
    <location>
        <position position="1"/>
    </location>
</feature>
<keyword evidence="2" id="KW-0472">Membrane</keyword>
<organism evidence="3 4">
    <name type="scientific">Prorocentrum cordatum</name>
    <dbReference type="NCBI Taxonomy" id="2364126"/>
    <lineage>
        <taxon>Eukaryota</taxon>
        <taxon>Sar</taxon>
        <taxon>Alveolata</taxon>
        <taxon>Dinophyceae</taxon>
        <taxon>Prorocentrales</taxon>
        <taxon>Prorocentraceae</taxon>
        <taxon>Prorocentrum</taxon>
    </lineage>
</organism>
<evidence type="ECO:0000256" key="2">
    <source>
        <dbReference type="SAM" id="Phobius"/>
    </source>
</evidence>